<feature type="compositionally biased region" description="Low complexity" evidence="3">
    <location>
        <begin position="1038"/>
        <end position="1052"/>
    </location>
</feature>
<feature type="region of interest" description="Disordered" evidence="3">
    <location>
        <begin position="264"/>
        <end position="303"/>
    </location>
</feature>
<reference evidence="5 6" key="1">
    <citation type="submission" date="2024-03" db="EMBL/GenBank/DDBJ databases">
        <authorList>
            <person name="Brejova B."/>
        </authorList>
    </citation>
    <scope>NUCLEOTIDE SEQUENCE [LARGE SCALE GENOMIC DNA]</scope>
    <source>
        <strain evidence="5 6">CBS 14171</strain>
    </source>
</reference>
<evidence type="ECO:0000256" key="2">
    <source>
        <dbReference type="ARBA" id="ARBA00023306"/>
    </source>
</evidence>
<feature type="region of interest" description="Disordered" evidence="3">
    <location>
        <begin position="64"/>
        <end position="92"/>
    </location>
</feature>
<feature type="region of interest" description="Disordered" evidence="3">
    <location>
        <begin position="1029"/>
        <end position="1115"/>
    </location>
</feature>
<dbReference type="Gene3D" id="2.30.29.30">
    <property type="entry name" value="Pleckstrin-homology domain (PH domain)/Phosphotyrosine-binding domain (PTB)"/>
    <property type="match status" value="1"/>
</dbReference>
<dbReference type="CDD" id="cd13278">
    <property type="entry name" value="PH_Bud4"/>
    <property type="match status" value="1"/>
</dbReference>
<feature type="compositionally biased region" description="Basic and acidic residues" evidence="3">
    <location>
        <begin position="412"/>
        <end position="425"/>
    </location>
</feature>
<feature type="domain" description="PH" evidence="4">
    <location>
        <begin position="1439"/>
        <end position="1548"/>
    </location>
</feature>
<feature type="compositionally biased region" description="Acidic residues" evidence="3">
    <location>
        <begin position="475"/>
        <end position="492"/>
    </location>
</feature>
<feature type="compositionally biased region" description="Basic and acidic residues" evidence="3">
    <location>
        <begin position="1089"/>
        <end position="1099"/>
    </location>
</feature>
<feature type="region of interest" description="Disordered" evidence="3">
    <location>
        <begin position="842"/>
        <end position="867"/>
    </location>
</feature>
<feature type="compositionally biased region" description="Basic residues" evidence="3">
    <location>
        <begin position="161"/>
        <end position="170"/>
    </location>
</feature>
<dbReference type="PANTHER" id="PTHR36100:SF1">
    <property type="entry name" value="BUD SITE SELECTION PROTEIN 4"/>
    <property type="match status" value="1"/>
</dbReference>
<feature type="region of interest" description="Disordered" evidence="3">
    <location>
        <begin position="533"/>
        <end position="618"/>
    </location>
</feature>
<feature type="compositionally biased region" description="Basic and acidic residues" evidence="3">
    <location>
        <begin position="858"/>
        <end position="867"/>
    </location>
</feature>
<keyword evidence="6" id="KW-1185">Reference proteome</keyword>
<feature type="compositionally biased region" description="Basic and acidic residues" evidence="3">
    <location>
        <begin position="277"/>
        <end position="303"/>
    </location>
</feature>
<keyword evidence="1" id="KW-0132">Cell division</keyword>
<feature type="region of interest" description="Disordered" evidence="3">
    <location>
        <begin position="412"/>
        <end position="435"/>
    </location>
</feature>
<feature type="region of interest" description="Disordered" evidence="3">
    <location>
        <begin position="152"/>
        <end position="242"/>
    </location>
</feature>
<dbReference type="EMBL" id="OZ022411">
    <property type="protein sequence ID" value="CAK9441449.1"/>
    <property type="molecule type" value="Genomic_DNA"/>
</dbReference>
<feature type="region of interest" description="Disordered" evidence="3">
    <location>
        <begin position="1127"/>
        <end position="1221"/>
    </location>
</feature>
<feature type="region of interest" description="Disordered" evidence="3">
    <location>
        <begin position="1"/>
        <end position="22"/>
    </location>
</feature>
<feature type="region of interest" description="Disordered" evidence="3">
    <location>
        <begin position="334"/>
        <end position="394"/>
    </location>
</feature>
<feature type="region of interest" description="Disordered" evidence="3">
    <location>
        <begin position="459"/>
        <end position="520"/>
    </location>
</feature>
<accession>A0ABP0ZSI0</accession>
<dbReference type="Pfam" id="PF00169">
    <property type="entry name" value="PH"/>
    <property type="match status" value="1"/>
</dbReference>
<name>A0ABP0ZSI0_9ASCO</name>
<dbReference type="RefSeq" id="XP_066832255.1">
    <property type="nucleotide sequence ID" value="XM_066975636.1"/>
</dbReference>
<keyword evidence="2" id="KW-0131">Cell cycle</keyword>
<evidence type="ECO:0000259" key="4">
    <source>
        <dbReference type="PROSITE" id="PS50003"/>
    </source>
</evidence>
<dbReference type="GeneID" id="92210513"/>
<evidence type="ECO:0000313" key="6">
    <source>
        <dbReference type="Proteomes" id="UP001497383"/>
    </source>
</evidence>
<feature type="compositionally biased region" description="Low complexity" evidence="3">
    <location>
        <begin position="355"/>
        <end position="365"/>
    </location>
</feature>
<feature type="compositionally biased region" description="Low complexity" evidence="3">
    <location>
        <begin position="1182"/>
        <end position="1213"/>
    </location>
</feature>
<feature type="compositionally biased region" description="Acidic residues" evidence="3">
    <location>
        <begin position="264"/>
        <end position="275"/>
    </location>
</feature>
<dbReference type="InterPro" id="IPR052007">
    <property type="entry name" value="Bud4"/>
</dbReference>
<feature type="compositionally biased region" description="Basic and acidic residues" evidence="3">
    <location>
        <begin position="555"/>
        <end position="587"/>
    </location>
</feature>
<dbReference type="Proteomes" id="UP001497383">
    <property type="component" value="Chromosome 7"/>
</dbReference>
<gene>
    <name evidence="5" type="ORF">LODBEIA_P53170</name>
</gene>
<evidence type="ECO:0000256" key="1">
    <source>
        <dbReference type="ARBA" id="ARBA00022618"/>
    </source>
</evidence>
<evidence type="ECO:0000313" key="5">
    <source>
        <dbReference type="EMBL" id="CAK9441449.1"/>
    </source>
</evidence>
<feature type="compositionally biased region" description="Polar residues" evidence="3">
    <location>
        <begin position="64"/>
        <end position="81"/>
    </location>
</feature>
<feature type="compositionally biased region" description="Polar residues" evidence="3">
    <location>
        <begin position="205"/>
        <end position="218"/>
    </location>
</feature>
<feature type="compositionally biased region" description="Polar residues" evidence="3">
    <location>
        <begin position="334"/>
        <end position="349"/>
    </location>
</feature>
<feature type="compositionally biased region" description="Pro residues" evidence="3">
    <location>
        <begin position="229"/>
        <end position="238"/>
    </location>
</feature>
<protein>
    <recommendedName>
        <fullName evidence="4">PH domain-containing protein</fullName>
    </recommendedName>
</protein>
<sequence length="1567" mass="175837">MLDVEETRNLLDATPQPSSHDFFKHENESVDLLLKEMEADATAASNKLEAISANASPTKPLNFLNATTKFSTDPNSSSDTCTSEHDQQPANTKIAEVTQWRSSLSRNFDIEDSFEVQNTIAVAINNNNNNIINPIDDFQTSMTSTVDLKPTYINSSPSKSILKKSSKPSPKKVAFTATNPQVHHYPENANHFSEPFVPVKDDFDSQTPFNHQWPQPTRQDPEDENLNSTPPPPPPPHTSKPTFAELLRHNKIVDDVDDDIVNVVNNDDDDDDQTLADDTRRGKHENDALLSEKKELPSLSRDDELDTKLEELDEARKRKVSDSINSLSLSLHTTGQGLESPLNTLQKSPDVQLRSSGSSNSSLQSLKDDSRGLHSVPGSPTKINRGLSVTDGIRGLPDSVVESLLPRDESRENFAINDKKSRELQGGDDQIDSFDRSYNNTEQSILNLLNSASGSHLAFREDEKDNVPIKQEPGGEVEFEEQEPQEEAEDDSCQVHVKREPELQIKEEPSMRKSPTFTTQVFKSESNIYISESGLTPQEEVDHELARRGVTASAPREESDESRQEESKMSIRFETDSDWKLEDSNDGDREDNDEVSRVQDRSTFANDMGGDTYSEDAGAVLGTTDVPVELPLDSGHVVDADAGAVADAKDFESKGAEARVKPDENVLANSSNIAHTFSEDITLPPVERNDYSAFEELTRNMATEESSYERSLSAEHDVEKNSLLNFISIWHSQEKEKKRQVHKVPTTQLIAALNNDEKSPKSAMSTNQVRVPNGLNTKKFTEVNVLSRRIVSPDFDDINVSQFLPELSKDSGFADMHFSTYGNYGEPISSITKNVLSSLDRDPHVIEPPKAESNYYTGRRDEPKLDRGSTHLVTPAIFKSTATTVAKPSRFRVPTFEIKRSSSTLSPGNMYNDIFDDFVPTKRPTIRSEGIKTLPSMDKDDVKRILSARKGMTHDEYMNAKLVDQTYKKHSVVTEAEDSYDRIQQAASIHNADMESARSRQTSAVNRDKLLPRLHEDFLLDARDEYEEHHHQHHNLVSRSSSGAARTSARNSPLPDPHFDSSYSCDIDREKLSPSEQQELPCLVVDEPEQNKKMVESDARTSPARTPSPPKKGLIKIGSPVRLIKKDGSITGIESPVRNSRPQEVDATRLNKAKQPVAKSDISHSKIRGGKPLGNSAEDAGPSSAFSDTPPPATAAALAAPQSQQHHSSLHAPLADDEEEPDLTLQERGKVFFRVVGLKNIMLPDLKTQKGQFSISLDNGMHCVKTPDYDLLSPQIPIGKEFELTVSETLQFILTMKATYTKPKGTLVEVRERKVVKSKNRFSRLFGSKDIITTTKFVPSEVRDSWANKLANDGSFARCYVDLEQFESQITGRLRKFDLDCFNEWETTNDKVPVRRKPYKIASLEVEMLFVPRSDPREILPTSIRSAFSTLEELKKEADVSFEGFLHQEGGDCDIWKKRWFELHGISLVAHSEFSRKTRAKINLSKIVDVIYVDKENMAISKHRNFSDVLLVEHSFKIKFANGEIIEFGAPNQKEMKRWVEILENIVYRNGFRRQAWVMLMLRQQTI</sequence>
<feature type="compositionally biased region" description="Basic and acidic residues" evidence="3">
    <location>
        <begin position="497"/>
        <end position="511"/>
    </location>
</feature>
<evidence type="ECO:0000256" key="3">
    <source>
        <dbReference type="SAM" id="MobiDB-lite"/>
    </source>
</evidence>
<dbReference type="SMART" id="SM00233">
    <property type="entry name" value="PH"/>
    <property type="match status" value="1"/>
</dbReference>
<dbReference type="PROSITE" id="PS50003">
    <property type="entry name" value="PH_DOMAIN"/>
    <property type="match status" value="1"/>
</dbReference>
<dbReference type="InterPro" id="IPR011993">
    <property type="entry name" value="PH-like_dom_sf"/>
</dbReference>
<proteinExistence type="predicted"/>
<dbReference type="InterPro" id="IPR001849">
    <property type="entry name" value="PH_domain"/>
</dbReference>
<organism evidence="5 6">
    <name type="scientific">Lodderomyces beijingensis</name>
    <dbReference type="NCBI Taxonomy" id="1775926"/>
    <lineage>
        <taxon>Eukaryota</taxon>
        <taxon>Fungi</taxon>
        <taxon>Dikarya</taxon>
        <taxon>Ascomycota</taxon>
        <taxon>Saccharomycotina</taxon>
        <taxon>Pichiomycetes</taxon>
        <taxon>Debaryomycetaceae</taxon>
        <taxon>Candida/Lodderomyces clade</taxon>
        <taxon>Lodderomyces</taxon>
    </lineage>
</organism>
<dbReference type="PANTHER" id="PTHR36100">
    <property type="entry name" value="BUD SITE SELECTION PROTEIN 4"/>
    <property type="match status" value="1"/>
</dbReference>
<dbReference type="SUPFAM" id="SSF50729">
    <property type="entry name" value="PH domain-like"/>
    <property type="match status" value="1"/>
</dbReference>